<dbReference type="RefSeq" id="WP_301191525.1">
    <property type="nucleotide sequence ID" value="NZ_JAPDPJ010000040.1"/>
</dbReference>
<dbReference type="GO" id="GO:0016798">
    <property type="term" value="F:hydrolase activity, acting on glycosyl bonds"/>
    <property type="evidence" value="ECO:0007669"/>
    <property type="project" value="UniProtKB-KW"/>
</dbReference>
<evidence type="ECO:0000256" key="2">
    <source>
        <dbReference type="ARBA" id="ARBA00011245"/>
    </source>
</evidence>
<dbReference type="FunFam" id="3.30.2080.10:FF:000001">
    <property type="entry name" value="Alpha-1,2-mannosidase subfamily"/>
    <property type="match status" value="1"/>
</dbReference>
<dbReference type="GO" id="GO:0005975">
    <property type="term" value="P:carbohydrate metabolic process"/>
    <property type="evidence" value="ECO:0007669"/>
    <property type="project" value="InterPro"/>
</dbReference>
<proteinExistence type="predicted"/>
<dbReference type="InterPro" id="IPR008928">
    <property type="entry name" value="6-hairpin_glycosidase_sf"/>
</dbReference>
<keyword evidence="3" id="KW-0106">Calcium</keyword>
<dbReference type="EC" id="3.2.1.-" evidence="6"/>
<dbReference type="Gene3D" id="2.70.98.10">
    <property type="match status" value="1"/>
</dbReference>
<evidence type="ECO:0000256" key="1">
    <source>
        <dbReference type="ARBA" id="ARBA00001913"/>
    </source>
</evidence>
<accession>A0AAE3M648</accession>
<keyword evidence="7" id="KW-1185">Reference proteome</keyword>
<dbReference type="Gene3D" id="1.20.1610.10">
    <property type="entry name" value="alpha-1,2-mannosidases domains"/>
    <property type="match status" value="1"/>
</dbReference>
<dbReference type="PANTHER" id="PTHR12143:SF39">
    <property type="entry name" value="SECRETED PROTEIN"/>
    <property type="match status" value="1"/>
</dbReference>
<evidence type="ECO:0000259" key="4">
    <source>
        <dbReference type="Pfam" id="PF07971"/>
    </source>
</evidence>
<reference evidence="6" key="1">
    <citation type="submission" date="2022-10" db="EMBL/GenBank/DDBJ databases">
        <authorList>
            <person name="Yu W.X."/>
        </authorList>
    </citation>
    <scope>NUCLEOTIDE SEQUENCE</scope>
    <source>
        <strain evidence="6">AAT</strain>
    </source>
</reference>
<dbReference type="SUPFAM" id="SSF48208">
    <property type="entry name" value="Six-hairpin glycosidases"/>
    <property type="match status" value="1"/>
</dbReference>
<gene>
    <name evidence="6" type="ORF">OM075_15910</name>
</gene>
<evidence type="ECO:0000259" key="5">
    <source>
        <dbReference type="Pfam" id="PF17678"/>
    </source>
</evidence>
<dbReference type="PANTHER" id="PTHR12143">
    <property type="entry name" value="PEPTIDE N-GLYCANASE PNGASE -RELATED"/>
    <property type="match status" value="1"/>
</dbReference>
<dbReference type="Pfam" id="PF17678">
    <property type="entry name" value="Glyco_hydro_92N"/>
    <property type="match status" value="1"/>
</dbReference>
<name>A0AAE3M648_9BACT</name>
<dbReference type="InterPro" id="IPR012939">
    <property type="entry name" value="Glyco_hydro_92"/>
</dbReference>
<keyword evidence="6" id="KW-0378">Hydrolase</keyword>
<dbReference type="Proteomes" id="UP001209229">
    <property type="component" value="Unassembled WGS sequence"/>
</dbReference>
<dbReference type="InterPro" id="IPR005887">
    <property type="entry name" value="GH92_a_mannosidase_put"/>
</dbReference>
<dbReference type="GO" id="GO:0000224">
    <property type="term" value="F:peptide-N4-(N-acetyl-beta-glucosaminyl)asparagine amidase activity"/>
    <property type="evidence" value="ECO:0007669"/>
    <property type="project" value="TreeGrafter"/>
</dbReference>
<dbReference type="Gene3D" id="3.30.2080.10">
    <property type="entry name" value="GH92 mannosidase domain"/>
    <property type="match status" value="1"/>
</dbReference>
<dbReference type="FunFam" id="1.20.1050.60:FF:000001">
    <property type="entry name" value="Putative alpha-1,2-mannosidase"/>
    <property type="match status" value="1"/>
</dbReference>
<feature type="domain" description="Glycosyl hydrolase family 92 N-terminal" evidence="5">
    <location>
        <begin position="33"/>
        <end position="278"/>
    </location>
</feature>
<protein>
    <submittedName>
        <fullName evidence="6">GH92 family glycosyl hydrolase</fullName>
        <ecNumber evidence="6">3.2.1.-</ecNumber>
    </submittedName>
</protein>
<dbReference type="GO" id="GO:0005829">
    <property type="term" value="C:cytosol"/>
    <property type="evidence" value="ECO:0007669"/>
    <property type="project" value="TreeGrafter"/>
</dbReference>
<comment type="subunit">
    <text evidence="2">Monomer.</text>
</comment>
<evidence type="ECO:0000256" key="3">
    <source>
        <dbReference type="ARBA" id="ARBA00022837"/>
    </source>
</evidence>
<dbReference type="InterPro" id="IPR014718">
    <property type="entry name" value="GH-type_carb-bd"/>
</dbReference>
<dbReference type="InterPro" id="IPR041371">
    <property type="entry name" value="GH92_N"/>
</dbReference>
<evidence type="ECO:0000313" key="6">
    <source>
        <dbReference type="EMBL" id="MCW3787961.1"/>
    </source>
</evidence>
<comment type="cofactor">
    <cofactor evidence="1">
        <name>Ca(2+)</name>
        <dbReference type="ChEBI" id="CHEBI:29108"/>
    </cofactor>
</comment>
<comment type="caution">
    <text evidence="6">The sequence shown here is derived from an EMBL/GenBank/DDBJ whole genome shotgun (WGS) entry which is preliminary data.</text>
</comment>
<keyword evidence="6" id="KW-0326">Glycosidase</keyword>
<organism evidence="6 7">
    <name type="scientific">Plebeiibacterium sediminum</name>
    <dbReference type="NCBI Taxonomy" id="2992112"/>
    <lineage>
        <taxon>Bacteria</taxon>
        <taxon>Pseudomonadati</taxon>
        <taxon>Bacteroidota</taxon>
        <taxon>Bacteroidia</taxon>
        <taxon>Marinilabiliales</taxon>
        <taxon>Marinilabiliaceae</taxon>
        <taxon>Plebeiibacterium</taxon>
    </lineage>
</organism>
<feature type="domain" description="Glycosyl hydrolase family 92" evidence="4">
    <location>
        <begin position="284"/>
        <end position="747"/>
    </location>
</feature>
<dbReference type="Pfam" id="PF07971">
    <property type="entry name" value="Glyco_hydro_92"/>
    <property type="match status" value="1"/>
</dbReference>
<sequence length="764" mass="87912">MKKRQILIVAAVLFTKLYSWSQLNSKVSENSKYVNPFIGTGSIDSLSLSGSNFPGAVFPFGFVQLSPDTDAEPEDPCSGYDYADNRIVGFSHTHLSGTGVADLFDFLFMPFKGEPKWYPYDSESEKGYSSIFDHKNEIATPGYYSVFLDDQKIKVELTATEHCGIHRYMSEGKEPFSLIIDLNHSLDKKRPYWSCKVIDAQIKIINNHIIEGYRTLTGWANLRKVYFRAEFSKAFNKTEIKSGNKIYLDEKIANHQNLKTIITFDNNEEPLVVKVGISSVSYEGAQENLKAEIKDFNFNEIRAKTENQWNKELSVIEIEGTEEQKKIFYTSLYHTFIHPNNIADVNGNYINSNGELRNSKEKKYYSTFSLWDTYRAEHPLLTIIQEKRSVDFINSMLDHYMEYGYLPIWQLWGKETYCMIGNHAIPVIVDAYHKKIPNIDYNLAYKAINASSTISHQNSAFNILEKYQYIPEDLESQSVSITLEIAYNDWCVAQMAKGLGYINDYTHFNNRSEFYQNLFDYNIGFFRAKDSIGNWIEPFSPLKYGGNGGYPYTEGNAWQYLWYVPQDIYSFMKMFGGEKQFADKLDDFFTLDAKPSDVNGNASGFIGQYAHGNEPSHHIAYLYDYAGQPWKSQYYTNRIVNDLYSSKPSGYSGNEDCGQMSAWYIFSSMGFYPVNPANNVYVFGSPQLNSAVIKLSKGKKFEIITHERSDENIYIQKILLNGKPYKKIYIKYQDIIIGGKIEFFMGSKPNRNMVNYDKPPLLSF</sequence>
<dbReference type="EMBL" id="JAPDPJ010000040">
    <property type="protein sequence ID" value="MCW3787961.1"/>
    <property type="molecule type" value="Genomic_DNA"/>
</dbReference>
<dbReference type="NCBIfam" id="TIGR01180">
    <property type="entry name" value="aman2_put"/>
    <property type="match status" value="1"/>
</dbReference>
<dbReference type="GO" id="GO:0030246">
    <property type="term" value="F:carbohydrate binding"/>
    <property type="evidence" value="ECO:0007669"/>
    <property type="project" value="InterPro"/>
</dbReference>
<dbReference type="InterPro" id="IPR050883">
    <property type="entry name" value="PNGase"/>
</dbReference>
<dbReference type="AlphaFoldDB" id="A0AAE3M648"/>
<dbReference type="GO" id="GO:0006516">
    <property type="term" value="P:glycoprotein catabolic process"/>
    <property type="evidence" value="ECO:0007669"/>
    <property type="project" value="TreeGrafter"/>
</dbReference>
<dbReference type="Gene3D" id="1.20.1050.60">
    <property type="entry name" value="alpha-1,2-mannosidase"/>
    <property type="match status" value="1"/>
</dbReference>
<evidence type="ECO:0000313" key="7">
    <source>
        <dbReference type="Proteomes" id="UP001209229"/>
    </source>
</evidence>